<feature type="transmembrane region" description="Helical" evidence="1">
    <location>
        <begin position="6"/>
        <end position="27"/>
    </location>
</feature>
<feature type="domain" description="GGDEF" evidence="4">
    <location>
        <begin position="375"/>
        <end position="508"/>
    </location>
</feature>
<feature type="transmembrane region" description="Helical" evidence="1">
    <location>
        <begin position="118"/>
        <end position="141"/>
    </location>
</feature>
<dbReference type="SUPFAM" id="SSF55073">
    <property type="entry name" value="Nucleotide cyclase"/>
    <property type="match status" value="1"/>
</dbReference>
<dbReference type="InterPro" id="IPR000700">
    <property type="entry name" value="PAS-assoc_C"/>
</dbReference>
<keyword evidence="6" id="KW-1185">Reference proteome</keyword>
<accession>A0ABY5GWQ8</accession>
<dbReference type="InterPro" id="IPR001610">
    <property type="entry name" value="PAC"/>
</dbReference>
<name>A0ABY5GWQ8_9GAMM</name>
<keyword evidence="1" id="KW-0812">Transmembrane</keyword>
<feature type="transmembrane region" description="Helical" evidence="1">
    <location>
        <begin position="93"/>
        <end position="112"/>
    </location>
</feature>
<dbReference type="InterPro" id="IPR035965">
    <property type="entry name" value="PAS-like_dom_sf"/>
</dbReference>
<dbReference type="Pfam" id="PF00990">
    <property type="entry name" value="GGDEF"/>
    <property type="match status" value="1"/>
</dbReference>
<dbReference type="InterPro" id="IPR029787">
    <property type="entry name" value="Nucleotide_cyclase"/>
</dbReference>
<dbReference type="NCBIfam" id="TIGR00254">
    <property type="entry name" value="GGDEF"/>
    <property type="match status" value="1"/>
</dbReference>
<feature type="transmembrane region" description="Helical" evidence="1">
    <location>
        <begin position="153"/>
        <end position="178"/>
    </location>
</feature>
<keyword evidence="1" id="KW-0472">Membrane</keyword>
<dbReference type="EC" id="2.7.7.65" evidence="5"/>
<dbReference type="Proteomes" id="UP001059950">
    <property type="component" value="Chromosome"/>
</dbReference>
<feature type="transmembrane region" description="Helical" evidence="1">
    <location>
        <begin position="190"/>
        <end position="210"/>
    </location>
</feature>
<dbReference type="CDD" id="cd01949">
    <property type="entry name" value="GGDEF"/>
    <property type="match status" value="1"/>
</dbReference>
<feature type="domain" description="PAS" evidence="2">
    <location>
        <begin position="218"/>
        <end position="263"/>
    </location>
</feature>
<dbReference type="PROSITE" id="PS50887">
    <property type="entry name" value="GGDEF"/>
    <property type="match status" value="1"/>
</dbReference>
<feature type="transmembrane region" description="Helical" evidence="1">
    <location>
        <begin position="39"/>
        <end position="57"/>
    </location>
</feature>
<organism evidence="5 6">
    <name type="scientific">Amphritea atlantica</name>
    <dbReference type="NCBI Taxonomy" id="355243"/>
    <lineage>
        <taxon>Bacteria</taxon>
        <taxon>Pseudomonadati</taxon>
        <taxon>Pseudomonadota</taxon>
        <taxon>Gammaproteobacteria</taxon>
        <taxon>Oceanospirillales</taxon>
        <taxon>Oceanospirillaceae</taxon>
        <taxon>Amphritea</taxon>
    </lineage>
</organism>
<protein>
    <submittedName>
        <fullName evidence="5">Diguanylate cyclase</fullName>
        <ecNumber evidence="5">2.7.7.65</ecNumber>
    </submittedName>
</protein>
<dbReference type="CDD" id="cd00130">
    <property type="entry name" value="PAS"/>
    <property type="match status" value="1"/>
</dbReference>
<dbReference type="InterPro" id="IPR000160">
    <property type="entry name" value="GGDEF_dom"/>
</dbReference>
<dbReference type="InterPro" id="IPR043128">
    <property type="entry name" value="Rev_trsase/Diguanyl_cyclase"/>
</dbReference>
<evidence type="ECO:0000256" key="1">
    <source>
        <dbReference type="SAM" id="Phobius"/>
    </source>
</evidence>
<dbReference type="SMART" id="SM00086">
    <property type="entry name" value="PAC"/>
    <property type="match status" value="1"/>
</dbReference>
<dbReference type="PANTHER" id="PTHR46663">
    <property type="entry name" value="DIGUANYLATE CYCLASE DGCT-RELATED"/>
    <property type="match status" value="1"/>
</dbReference>
<feature type="domain" description="PAC" evidence="3">
    <location>
        <begin position="289"/>
        <end position="343"/>
    </location>
</feature>
<dbReference type="Gene3D" id="3.30.450.20">
    <property type="entry name" value="PAS domain"/>
    <property type="match status" value="1"/>
</dbReference>
<evidence type="ECO:0000259" key="4">
    <source>
        <dbReference type="PROSITE" id="PS50887"/>
    </source>
</evidence>
<dbReference type="EMBL" id="CP073344">
    <property type="protein sequence ID" value="UTW04440.1"/>
    <property type="molecule type" value="Genomic_DNA"/>
</dbReference>
<evidence type="ECO:0000313" key="5">
    <source>
        <dbReference type="EMBL" id="UTW04440.1"/>
    </source>
</evidence>
<dbReference type="PROSITE" id="PS50112">
    <property type="entry name" value="PAS"/>
    <property type="match status" value="1"/>
</dbReference>
<keyword evidence="1" id="KW-1133">Transmembrane helix</keyword>
<gene>
    <name evidence="5" type="ORF">KDX31_05375</name>
</gene>
<dbReference type="SMART" id="SM00267">
    <property type="entry name" value="GGDEF"/>
    <property type="match status" value="1"/>
</dbReference>
<dbReference type="GO" id="GO:0052621">
    <property type="term" value="F:diguanylate cyclase activity"/>
    <property type="evidence" value="ECO:0007669"/>
    <property type="project" value="UniProtKB-EC"/>
</dbReference>
<dbReference type="InterPro" id="IPR000014">
    <property type="entry name" value="PAS"/>
</dbReference>
<dbReference type="PROSITE" id="PS50113">
    <property type="entry name" value="PAC"/>
    <property type="match status" value="1"/>
</dbReference>
<reference evidence="5" key="1">
    <citation type="submission" date="2021-04" db="EMBL/GenBank/DDBJ databases">
        <title>Oceanospirillales bacteria with DddD are important DMSP degraders in coastal seawater.</title>
        <authorList>
            <person name="Liu J."/>
        </authorList>
    </citation>
    <scope>NUCLEOTIDE SEQUENCE</scope>
    <source>
        <strain evidence="5">GY6</strain>
    </source>
</reference>
<keyword evidence="5" id="KW-0548">Nucleotidyltransferase</keyword>
<sequence length="527" mass="57679">MPELDIRTLLIVTALISMGSAVALIYLWRSQTHPNGSGFWAAGMSCIAAASILITERGNIPDFLSLVCANSLYIIGFVLILRGIRVFTGRPPLLFFDFALPPLSAALFYYFNYIDQNLNIRIIVISSGFAMICFAIVQTLLSDKNASWRSAGLATATLFGLFGLSHGFRGAIALLSPFEHPFMSPSTSSSLVFLGGIFILGGSAISLILLTQASLEAKLRIVSLAVEHSASSVIITDTSGSIRYVNPALTEKTGYLLTELIGKKPRILRSGETSPEEYSALWKKLAAGSTWRGVFHNRKKNGELFWEMASISPVKQTNGSISHYVSVQEDITALKNAEERILHMANHDVLTGLPTLRLSKDRLIRALAVAKRNKAKVAICFIDLDGFKAVNDTLGHNAGDHVLKETAARLSSCVREVDTVARVGGDEFWILLTEIQDRDSVRMVAEKVVKTVSTPYQVESAELNISASIGISLYPDHGQDPEKLIRLADQAMYETKRQGKNSYAFADSVIHDDSTLPTEKKPVYHPV</sequence>
<evidence type="ECO:0000259" key="3">
    <source>
        <dbReference type="PROSITE" id="PS50113"/>
    </source>
</evidence>
<evidence type="ECO:0000313" key="6">
    <source>
        <dbReference type="Proteomes" id="UP001059950"/>
    </source>
</evidence>
<evidence type="ECO:0000259" key="2">
    <source>
        <dbReference type="PROSITE" id="PS50112"/>
    </source>
</evidence>
<dbReference type="Pfam" id="PF13426">
    <property type="entry name" value="PAS_9"/>
    <property type="match status" value="1"/>
</dbReference>
<dbReference type="NCBIfam" id="TIGR00229">
    <property type="entry name" value="sensory_box"/>
    <property type="match status" value="1"/>
</dbReference>
<proteinExistence type="predicted"/>
<dbReference type="SUPFAM" id="SSF55785">
    <property type="entry name" value="PYP-like sensor domain (PAS domain)"/>
    <property type="match status" value="1"/>
</dbReference>
<keyword evidence="5" id="KW-0808">Transferase</keyword>
<dbReference type="PANTHER" id="PTHR46663:SF3">
    <property type="entry name" value="SLL0267 PROTEIN"/>
    <property type="match status" value="1"/>
</dbReference>
<dbReference type="Gene3D" id="3.30.70.270">
    <property type="match status" value="1"/>
</dbReference>
<feature type="transmembrane region" description="Helical" evidence="1">
    <location>
        <begin position="63"/>
        <end position="81"/>
    </location>
</feature>
<dbReference type="InterPro" id="IPR052163">
    <property type="entry name" value="DGC-Regulatory_Protein"/>
</dbReference>